<evidence type="ECO:0000313" key="3">
    <source>
        <dbReference type="Proteomes" id="UP000887159"/>
    </source>
</evidence>
<dbReference type="InterPro" id="IPR036397">
    <property type="entry name" value="RNaseH_sf"/>
</dbReference>
<dbReference type="GO" id="GO:0015074">
    <property type="term" value="P:DNA integration"/>
    <property type="evidence" value="ECO:0007669"/>
    <property type="project" value="TreeGrafter"/>
</dbReference>
<protein>
    <submittedName>
        <fullName evidence="2">Mariner Mos1 transposase</fullName>
    </submittedName>
</protein>
<organism evidence="2 3">
    <name type="scientific">Trichonephila clavipes</name>
    <name type="common">Golden silk orbweaver</name>
    <name type="synonym">Nephila clavipes</name>
    <dbReference type="NCBI Taxonomy" id="2585209"/>
    <lineage>
        <taxon>Eukaryota</taxon>
        <taxon>Metazoa</taxon>
        <taxon>Ecdysozoa</taxon>
        <taxon>Arthropoda</taxon>
        <taxon>Chelicerata</taxon>
        <taxon>Arachnida</taxon>
        <taxon>Araneae</taxon>
        <taxon>Araneomorphae</taxon>
        <taxon>Entelegynae</taxon>
        <taxon>Araneoidea</taxon>
        <taxon>Nephilidae</taxon>
        <taxon>Trichonephila</taxon>
    </lineage>
</organism>
<comment type="caution">
    <text evidence="2">The sequence shown here is derived from an EMBL/GenBank/DDBJ whole genome shotgun (WGS) entry which is preliminary data.</text>
</comment>
<proteinExistence type="predicted"/>
<dbReference type="Gene3D" id="3.30.420.10">
    <property type="entry name" value="Ribonuclease H-like superfamily/Ribonuclease H"/>
    <property type="match status" value="1"/>
</dbReference>
<evidence type="ECO:0000313" key="2">
    <source>
        <dbReference type="EMBL" id="GFX87389.1"/>
    </source>
</evidence>
<dbReference type="GO" id="GO:0003690">
    <property type="term" value="F:double-stranded DNA binding"/>
    <property type="evidence" value="ECO:0007669"/>
    <property type="project" value="TreeGrafter"/>
</dbReference>
<feature type="region of interest" description="Disordered" evidence="1">
    <location>
        <begin position="1"/>
        <end position="77"/>
    </location>
</feature>
<dbReference type="PANTHER" id="PTHR46060">
    <property type="entry name" value="MARINER MOS1 TRANSPOSASE-LIKE PROTEIN"/>
    <property type="match status" value="1"/>
</dbReference>
<dbReference type="GO" id="GO:0006303">
    <property type="term" value="P:double-strand break repair via nonhomologous end joining"/>
    <property type="evidence" value="ECO:0007669"/>
    <property type="project" value="TreeGrafter"/>
</dbReference>
<sequence length="134" mass="15459">MDGKDKAKDDEHKEDYEDKDYIGNEKVKNENLKEEDKEVKKENKKNEGNGEKFDNEGEEVDKAQNDANKKDVDEDGKGPVYYELLKQGKTINTDLYCNQLDKLQLKDKRPALASRKGIVFHHDNARPCTAMLIQ</sequence>
<dbReference type="GO" id="GO:0031297">
    <property type="term" value="P:replication fork processing"/>
    <property type="evidence" value="ECO:0007669"/>
    <property type="project" value="TreeGrafter"/>
</dbReference>
<dbReference type="AlphaFoldDB" id="A0A8X6UZB0"/>
<dbReference type="GO" id="GO:0000729">
    <property type="term" value="P:DNA double-strand break processing"/>
    <property type="evidence" value="ECO:0007669"/>
    <property type="project" value="TreeGrafter"/>
</dbReference>
<gene>
    <name evidence="2" type="primary">X975_01310</name>
    <name evidence="2" type="ORF">TNCV_3369581</name>
</gene>
<dbReference type="InterPro" id="IPR052709">
    <property type="entry name" value="Transposase-MT_Hybrid"/>
</dbReference>
<dbReference type="Proteomes" id="UP000887159">
    <property type="component" value="Unassembled WGS sequence"/>
</dbReference>
<dbReference type="GO" id="GO:0046975">
    <property type="term" value="F:histone H3K36 methyltransferase activity"/>
    <property type="evidence" value="ECO:0007669"/>
    <property type="project" value="TreeGrafter"/>
</dbReference>
<dbReference type="GO" id="GO:0003697">
    <property type="term" value="F:single-stranded DNA binding"/>
    <property type="evidence" value="ECO:0007669"/>
    <property type="project" value="TreeGrafter"/>
</dbReference>
<keyword evidence="3" id="KW-1185">Reference proteome</keyword>
<accession>A0A8X6UZB0</accession>
<dbReference type="PANTHER" id="PTHR46060:SF2">
    <property type="entry name" value="HISTONE-LYSINE N-METHYLTRANSFERASE SETMAR"/>
    <property type="match status" value="1"/>
</dbReference>
<dbReference type="GO" id="GO:0042800">
    <property type="term" value="F:histone H3K4 methyltransferase activity"/>
    <property type="evidence" value="ECO:0007669"/>
    <property type="project" value="TreeGrafter"/>
</dbReference>
<dbReference type="GO" id="GO:0044547">
    <property type="term" value="F:DNA topoisomerase binding"/>
    <property type="evidence" value="ECO:0007669"/>
    <property type="project" value="TreeGrafter"/>
</dbReference>
<reference evidence="2" key="1">
    <citation type="submission" date="2020-08" db="EMBL/GenBank/DDBJ databases">
        <title>Multicomponent nature underlies the extraordinary mechanical properties of spider dragline silk.</title>
        <authorList>
            <person name="Kono N."/>
            <person name="Nakamura H."/>
            <person name="Mori M."/>
            <person name="Yoshida Y."/>
            <person name="Ohtoshi R."/>
            <person name="Malay A.D."/>
            <person name="Moran D.A.P."/>
            <person name="Tomita M."/>
            <person name="Numata K."/>
            <person name="Arakawa K."/>
        </authorList>
    </citation>
    <scope>NUCLEOTIDE SEQUENCE</scope>
</reference>
<evidence type="ECO:0000256" key="1">
    <source>
        <dbReference type="SAM" id="MobiDB-lite"/>
    </source>
</evidence>
<dbReference type="GO" id="GO:0035861">
    <property type="term" value="C:site of double-strand break"/>
    <property type="evidence" value="ECO:0007669"/>
    <property type="project" value="TreeGrafter"/>
</dbReference>
<dbReference type="GO" id="GO:0000014">
    <property type="term" value="F:single-stranded DNA endodeoxyribonuclease activity"/>
    <property type="evidence" value="ECO:0007669"/>
    <property type="project" value="TreeGrafter"/>
</dbReference>
<dbReference type="GO" id="GO:0000793">
    <property type="term" value="C:condensed chromosome"/>
    <property type="evidence" value="ECO:0007669"/>
    <property type="project" value="TreeGrafter"/>
</dbReference>
<dbReference type="EMBL" id="BMAU01021033">
    <property type="protein sequence ID" value="GFX87389.1"/>
    <property type="molecule type" value="Genomic_DNA"/>
</dbReference>
<dbReference type="GO" id="GO:0005634">
    <property type="term" value="C:nucleus"/>
    <property type="evidence" value="ECO:0007669"/>
    <property type="project" value="TreeGrafter"/>
</dbReference>
<dbReference type="InterPro" id="IPR001888">
    <property type="entry name" value="Transposase_1"/>
</dbReference>
<dbReference type="Pfam" id="PF01359">
    <property type="entry name" value="Transposase_1"/>
    <property type="match status" value="1"/>
</dbReference>
<dbReference type="GO" id="GO:0044774">
    <property type="term" value="P:mitotic DNA integrity checkpoint signaling"/>
    <property type="evidence" value="ECO:0007669"/>
    <property type="project" value="TreeGrafter"/>
</dbReference>
<name>A0A8X6UZB0_TRICX</name>